<dbReference type="InterPro" id="IPR027417">
    <property type="entry name" value="P-loop_NTPase"/>
</dbReference>
<dbReference type="Proteomes" id="UP001597168">
    <property type="component" value="Unassembled WGS sequence"/>
</dbReference>
<organism evidence="1 2">
    <name type="scientific">Saccharothrix hoggarensis</name>
    <dbReference type="NCBI Taxonomy" id="913853"/>
    <lineage>
        <taxon>Bacteria</taxon>
        <taxon>Bacillati</taxon>
        <taxon>Actinomycetota</taxon>
        <taxon>Actinomycetes</taxon>
        <taxon>Pseudonocardiales</taxon>
        <taxon>Pseudonocardiaceae</taxon>
        <taxon>Saccharothrix</taxon>
    </lineage>
</organism>
<evidence type="ECO:0000313" key="1">
    <source>
        <dbReference type="EMBL" id="MFD1149989.1"/>
    </source>
</evidence>
<accession>A0ABW3QZ35</accession>
<keyword evidence="2" id="KW-1185">Reference proteome</keyword>
<sequence>MIIWLNGTFGAGKTTTARELTGLVPSARVFDSEHVGYLLRHVLTEPVENFQDWPPWRSLVVHTAVETLRYVGGALVIPQTVLTEAYYREIDAGLRAAGLDVRHFVLHAREDVLVGRIEADRDDPGARQWRLDHVERYRAAVPWLHAAAEVVDTTDVPAAEVARTIAHRCGLATDRA</sequence>
<gene>
    <name evidence="1" type="ORF">ACFQ3T_22890</name>
</gene>
<proteinExistence type="predicted"/>
<dbReference type="Gene3D" id="3.40.50.300">
    <property type="entry name" value="P-loop containing nucleotide triphosphate hydrolases"/>
    <property type="match status" value="1"/>
</dbReference>
<dbReference type="SUPFAM" id="SSF52540">
    <property type="entry name" value="P-loop containing nucleoside triphosphate hydrolases"/>
    <property type="match status" value="1"/>
</dbReference>
<reference evidence="2" key="1">
    <citation type="journal article" date="2019" name="Int. J. Syst. Evol. Microbiol.">
        <title>The Global Catalogue of Microorganisms (GCM) 10K type strain sequencing project: providing services to taxonomists for standard genome sequencing and annotation.</title>
        <authorList>
            <consortium name="The Broad Institute Genomics Platform"/>
            <consortium name="The Broad Institute Genome Sequencing Center for Infectious Disease"/>
            <person name="Wu L."/>
            <person name="Ma J."/>
        </authorList>
    </citation>
    <scope>NUCLEOTIDE SEQUENCE [LARGE SCALE GENOMIC DNA]</scope>
    <source>
        <strain evidence="2">CCUG 60214</strain>
    </source>
</reference>
<dbReference type="Pfam" id="PF13671">
    <property type="entry name" value="AAA_33"/>
    <property type="match status" value="1"/>
</dbReference>
<dbReference type="EMBL" id="JBHTLK010000133">
    <property type="protein sequence ID" value="MFD1149989.1"/>
    <property type="molecule type" value="Genomic_DNA"/>
</dbReference>
<evidence type="ECO:0000313" key="2">
    <source>
        <dbReference type="Proteomes" id="UP001597168"/>
    </source>
</evidence>
<protein>
    <submittedName>
        <fullName evidence="1">AAA family ATPase</fullName>
    </submittedName>
</protein>
<name>A0ABW3QZ35_9PSEU</name>
<comment type="caution">
    <text evidence="1">The sequence shown here is derived from an EMBL/GenBank/DDBJ whole genome shotgun (WGS) entry which is preliminary data.</text>
</comment>